<keyword evidence="7 12" id="KW-0863">Zinc-finger</keyword>
<evidence type="ECO:0000256" key="9">
    <source>
        <dbReference type="ARBA" id="ARBA00022842"/>
    </source>
</evidence>
<dbReference type="CDD" id="cd03364">
    <property type="entry name" value="TOPRIM_DnaG_primases"/>
    <property type="match status" value="1"/>
</dbReference>
<dbReference type="Gene3D" id="3.90.980.10">
    <property type="entry name" value="DNA primase, catalytic core, N-terminal domain"/>
    <property type="match status" value="1"/>
</dbReference>
<dbReference type="SMART" id="SM00400">
    <property type="entry name" value="ZnF_CHCC"/>
    <property type="match status" value="1"/>
</dbReference>
<dbReference type="SUPFAM" id="SSF56731">
    <property type="entry name" value="DNA primase core"/>
    <property type="match status" value="1"/>
</dbReference>
<keyword evidence="11 12" id="KW-0804">Transcription</keyword>
<evidence type="ECO:0000256" key="10">
    <source>
        <dbReference type="ARBA" id="ARBA00023125"/>
    </source>
</evidence>
<dbReference type="Gene3D" id="3.40.1360.10">
    <property type="match status" value="1"/>
</dbReference>
<dbReference type="Pfam" id="PF08275">
    <property type="entry name" value="DNAG_N"/>
    <property type="match status" value="1"/>
</dbReference>
<accession>A0ABM7NVG5</accession>
<evidence type="ECO:0000256" key="7">
    <source>
        <dbReference type="ARBA" id="ARBA00022771"/>
    </source>
</evidence>
<comment type="similarity">
    <text evidence="12 13">Belongs to the DnaG primase family.</text>
</comment>
<evidence type="ECO:0000256" key="13">
    <source>
        <dbReference type="PIRNR" id="PIRNR002811"/>
    </source>
</evidence>
<dbReference type="InterPro" id="IPR006295">
    <property type="entry name" value="DNA_primase_DnaG"/>
</dbReference>
<dbReference type="InterPro" id="IPR030846">
    <property type="entry name" value="DnaG_bac"/>
</dbReference>
<keyword evidence="9" id="KW-0460">Magnesium</keyword>
<keyword evidence="10 12" id="KW-0238">DNA-binding</keyword>
<dbReference type="Pfam" id="PF01807">
    <property type="entry name" value="Zn_ribbon_DnaG"/>
    <property type="match status" value="1"/>
</dbReference>
<keyword evidence="2 12" id="KW-0639">Primosome</keyword>
<dbReference type="PIRSF" id="PIRSF002811">
    <property type="entry name" value="DnaG"/>
    <property type="match status" value="1"/>
</dbReference>
<organism evidence="15 16">
    <name type="scientific">Prevotella herbatica</name>
    <dbReference type="NCBI Taxonomy" id="2801997"/>
    <lineage>
        <taxon>Bacteria</taxon>
        <taxon>Pseudomonadati</taxon>
        <taxon>Bacteroidota</taxon>
        <taxon>Bacteroidia</taxon>
        <taxon>Bacteroidales</taxon>
        <taxon>Prevotellaceae</taxon>
        <taxon>Prevotella</taxon>
    </lineage>
</organism>
<comment type="function">
    <text evidence="12 13">RNA polymerase that catalyzes the synthesis of short RNA molecules used as primers for DNA polymerase during DNA replication.</text>
</comment>
<dbReference type="PROSITE" id="PS50880">
    <property type="entry name" value="TOPRIM"/>
    <property type="match status" value="1"/>
</dbReference>
<comment type="cofactor">
    <cofactor evidence="12 13">
        <name>Zn(2+)</name>
        <dbReference type="ChEBI" id="CHEBI:29105"/>
    </cofactor>
    <text evidence="12 13">Binds 1 zinc ion per monomer.</text>
</comment>
<dbReference type="Pfam" id="PF13155">
    <property type="entry name" value="Toprim_2"/>
    <property type="match status" value="1"/>
</dbReference>
<keyword evidence="3 12" id="KW-0808">Transferase</keyword>
<dbReference type="InterPro" id="IPR002694">
    <property type="entry name" value="Znf_CHC2"/>
</dbReference>
<evidence type="ECO:0000256" key="3">
    <source>
        <dbReference type="ARBA" id="ARBA00022679"/>
    </source>
</evidence>
<evidence type="ECO:0000313" key="16">
    <source>
        <dbReference type="Proteomes" id="UP001319045"/>
    </source>
</evidence>
<evidence type="ECO:0000259" key="14">
    <source>
        <dbReference type="PROSITE" id="PS50880"/>
    </source>
</evidence>
<evidence type="ECO:0000256" key="6">
    <source>
        <dbReference type="ARBA" id="ARBA00022723"/>
    </source>
</evidence>
<dbReference type="SMART" id="SM00493">
    <property type="entry name" value="TOPRIM"/>
    <property type="match status" value="1"/>
</dbReference>
<proteinExistence type="inferred from homology"/>
<keyword evidence="8 12" id="KW-0862">Zinc</keyword>
<keyword evidence="1 12" id="KW-0240">DNA-directed RNA polymerase</keyword>
<evidence type="ECO:0000256" key="4">
    <source>
        <dbReference type="ARBA" id="ARBA00022695"/>
    </source>
</evidence>
<feature type="zinc finger region" description="CHC2-type" evidence="12">
    <location>
        <begin position="37"/>
        <end position="61"/>
    </location>
</feature>
<dbReference type="Pfam" id="PF10410">
    <property type="entry name" value="DnaB_bind"/>
    <property type="match status" value="1"/>
</dbReference>
<keyword evidence="4 12" id="KW-0548">Nucleotidyltransferase</keyword>
<name>A0ABM7NVG5_9BACT</name>
<dbReference type="InterPro" id="IPR013264">
    <property type="entry name" value="DNAG_N"/>
</dbReference>
<dbReference type="InterPro" id="IPR037068">
    <property type="entry name" value="DNA_primase_core_N_sf"/>
</dbReference>
<keyword evidence="16" id="KW-1185">Reference proteome</keyword>
<dbReference type="SUPFAM" id="SSF57783">
    <property type="entry name" value="Zinc beta-ribbon"/>
    <property type="match status" value="1"/>
</dbReference>
<dbReference type="NCBIfam" id="TIGR01391">
    <property type="entry name" value="dnaG"/>
    <property type="match status" value="1"/>
</dbReference>
<comment type="domain">
    <text evidence="12">Contains an N-terminal zinc-binding domain, a central core domain that contains the primase activity, and a C-terminal DnaB-binding domain.</text>
</comment>
<dbReference type="RefSeq" id="WP_207154669.1">
    <property type="nucleotide sequence ID" value="NZ_AP024484.1"/>
</dbReference>
<feature type="domain" description="Toprim" evidence="14">
    <location>
        <begin position="262"/>
        <end position="343"/>
    </location>
</feature>
<dbReference type="InterPro" id="IPR050219">
    <property type="entry name" value="DnaG_primase"/>
</dbReference>
<dbReference type="InterPro" id="IPR034151">
    <property type="entry name" value="TOPRIM_DnaG_bac"/>
</dbReference>
<gene>
    <name evidence="12 15" type="primary">dnaG</name>
    <name evidence="15" type="ORF">prwr041_03930</name>
</gene>
<keyword evidence="5 12" id="KW-0235">DNA replication</keyword>
<evidence type="ECO:0000256" key="8">
    <source>
        <dbReference type="ARBA" id="ARBA00022833"/>
    </source>
</evidence>
<dbReference type="EC" id="2.7.7.101" evidence="12"/>
<protein>
    <recommendedName>
        <fullName evidence="12 13">DNA primase</fullName>
        <ecNumber evidence="12">2.7.7.101</ecNumber>
    </recommendedName>
</protein>
<dbReference type="EMBL" id="AP024484">
    <property type="protein sequence ID" value="BCS84500.1"/>
    <property type="molecule type" value="Genomic_DNA"/>
</dbReference>
<evidence type="ECO:0000256" key="1">
    <source>
        <dbReference type="ARBA" id="ARBA00022478"/>
    </source>
</evidence>
<dbReference type="Gene3D" id="3.90.580.10">
    <property type="entry name" value="Zinc finger, CHC2-type domain"/>
    <property type="match status" value="1"/>
</dbReference>
<evidence type="ECO:0000256" key="11">
    <source>
        <dbReference type="ARBA" id="ARBA00023163"/>
    </source>
</evidence>
<dbReference type="InterPro" id="IPR006171">
    <property type="entry name" value="TOPRIM_dom"/>
</dbReference>
<dbReference type="Proteomes" id="UP001319045">
    <property type="component" value="Chromosome"/>
</dbReference>
<dbReference type="PANTHER" id="PTHR30313:SF2">
    <property type="entry name" value="DNA PRIMASE"/>
    <property type="match status" value="1"/>
</dbReference>
<comment type="subunit">
    <text evidence="12">Monomer. Interacts with DnaB.</text>
</comment>
<sequence>MIDKLTVEKIKDASNIVDVVSEFVTLRKSGSNYKGLCPFHNEKTPSFYVSPARGTCHCFGCGKGGNPISFIMEHEQMTYPEALRWLANKYNIEIHERELSDQEKEEQSARESMFIMNEWANEYFQNLLHNNVDGVAVGMQYFRSRGFRDDIIKKFQLGFDLTDRYALARAALAKGYKEDYLLKTAICYKNERGELIDRYSGRVVFPWISSSGRVVGFTARVLDSRTKGVNQKYVNSPDSEIYHKSNELYGIYQAKKAIAKEDRVYLVEGQADVISMHQSGIENVVANSGTALSIQQIHTLHRFTSNITLLYDGDAAGIHAALRGTDMLLLEGMNLMVLLLPDNDDPDSFARKHTADELKKYIEDNSTDFIRFKTSLLLDGQSDPLKRSEAINSIVASISMVQNPILRDTYLHDCSQQIGINEATLINQMNNMIRERKESGVMRNSNMPQQDVNTAQPGYAANAQNVAGTSQLAVASTQVEQLMIQLVIKYGDRVVFNDVEDENGNVFDLSVAEYINLSLSADELSFNDPTYNDILNEAVEHCEDRTFKTEPYFVHHHDIKISQIAINMTEERFKLSESQQTKDDDESLRTRIEHLLLDFRMDYVEQHLRDLKKEISKSSSDSETLFKLMAEYKDMTEMRNALARQLGNNIIV</sequence>
<reference evidence="15 16" key="1">
    <citation type="journal article" date="2022" name="Int. J. Syst. Evol. Microbiol.">
        <title>Prevotella herbatica sp. nov., a plant polysaccharide-decomposing anaerobic bacterium isolated from a methanogenic reactor.</title>
        <authorList>
            <person name="Uek A."/>
            <person name="Tonouchi A."/>
            <person name="Kaku N."/>
            <person name="Ueki K."/>
        </authorList>
    </citation>
    <scope>NUCLEOTIDE SEQUENCE [LARGE SCALE GENOMIC DNA]</scope>
    <source>
        <strain evidence="15 16">WR041</strain>
    </source>
</reference>
<dbReference type="InterPro" id="IPR036977">
    <property type="entry name" value="DNA_primase_Znf_CHC2"/>
</dbReference>
<dbReference type="PANTHER" id="PTHR30313">
    <property type="entry name" value="DNA PRIMASE"/>
    <property type="match status" value="1"/>
</dbReference>
<dbReference type="InterPro" id="IPR019475">
    <property type="entry name" value="DNA_primase_DnaB-bd"/>
</dbReference>
<dbReference type="HAMAP" id="MF_00974">
    <property type="entry name" value="DNA_primase_DnaG"/>
    <property type="match status" value="1"/>
</dbReference>
<evidence type="ECO:0000256" key="2">
    <source>
        <dbReference type="ARBA" id="ARBA00022515"/>
    </source>
</evidence>
<comment type="catalytic activity">
    <reaction evidence="12">
        <text>ssDNA + n NTP = ssDNA/pppN(pN)n-1 hybrid + (n-1) diphosphate.</text>
        <dbReference type="EC" id="2.7.7.101"/>
    </reaction>
</comment>
<evidence type="ECO:0000313" key="15">
    <source>
        <dbReference type="EMBL" id="BCS84500.1"/>
    </source>
</evidence>
<keyword evidence="6 12" id="KW-0479">Metal-binding</keyword>
<evidence type="ECO:0000256" key="5">
    <source>
        <dbReference type="ARBA" id="ARBA00022705"/>
    </source>
</evidence>
<evidence type="ECO:0000256" key="12">
    <source>
        <dbReference type="HAMAP-Rule" id="MF_00974"/>
    </source>
</evidence>